<evidence type="ECO:0000256" key="4">
    <source>
        <dbReference type="ARBA" id="ARBA00022840"/>
    </source>
</evidence>
<dbReference type="PANTHER" id="PTHR11070:SF45">
    <property type="entry name" value="DNA 3'-5' HELICASE"/>
    <property type="match status" value="1"/>
</dbReference>
<dbReference type="OrthoDB" id="7211215at2"/>
<comment type="catalytic activity">
    <reaction evidence="8">
        <text>ATP + H2O = ADP + phosphate + H(+)</text>
        <dbReference type="Rhea" id="RHEA:13065"/>
        <dbReference type="ChEBI" id="CHEBI:15377"/>
        <dbReference type="ChEBI" id="CHEBI:15378"/>
        <dbReference type="ChEBI" id="CHEBI:30616"/>
        <dbReference type="ChEBI" id="CHEBI:43474"/>
        <dbReference type="ChEBI" id="CHEBI:456216"/>
        <dbReference type="EC" id="5.6.2.4"/>
    </reaction>
</comment>
<evidence type="ECO:0000256" key="8">
    <source>
        <dbReference type="ARBA" id="ARBA00048988"/>
    </source>
</evidence>
<feature type="binding site" evidence="9">
    <location>
        <begin position="249"/>
        <end position="256"/>
    </location>
    <ligand>
        <name>ATP</name>
        <dbReference type="ChEBI" id="CHEBI:30616"/>
    </ligand>
</feature>
<dbReference type="PROSITE" id="PS51198">
    <property type="entry name" value="UVRD_HELICASE_ATP_BIND"/>
    <property type="match status" value="1"/>
</dbReference>
<dbReference type="AlphaFoldDB" id="A0A418SBC6"/>
<dbReference type="GO" id="GO:0003677">
    <property type="term" value="F:DNA binding"/>
    <property type="evidence" value="ECO:0007669"/>
    <property type="project" value="InterPro"/>
</dbReference>
<dbReference type="KEGG" id="palw:PSAL_026740"/>
<evidence type="ECO:0000313" key="11">
    <source>
        <dbReference type="Proteomes" id="UP000283786"/>
    </source>
</evidence>
<name>A0A418SBC6_9RHOB</name>
<comment type="catalytic activity">
    <reaction evidence="6">
        <text>Couples ATP hydrolysis with the unwinding of duplex DNA by translocating in the 3'-5' direction.</text>
        <dbReference type="EC" id="5.6.2.4"/>
    </reaction>
</comment>
<dbReference type="SUPFAM" id="SSF52540">
    <property type="entry name" value="P-loop containing nucleoside triphosphate hydrolases"/>
    <property type="match status" value="1"/>
</dbReference>
<protein>
    <recommendedName>
        <fullName evidence="7">DNA 3'-5' helicase</fullName>
        <ecNumber evidence="7">5.6.2.4</ecNumber>
    </recommendedName>
</protein>
<dbReference type="Gene3D" id="3.40.50.300">
    <property type="entry name" value="P-loop containing nucleotide triphosphate hydrolases"/>
    <property type="match status" value="2"/>
</dbReference>
<keyword evidence="4 9" id="KW-0067">ATP-binding</keyword>
<dbReference type="Pfam" id="PF13361">
    <property type="entry name" value="UvrD_C"/>
    <property type="match status" value="1"/>
</dbReference>
<dbReference type="InterPro" id="IPR027417">
    <property type="entry name" value="P-loop_NTPase"/>
</dbReference>
<dbReference type="PANTHER" id="PTHR11070">
    <property type="entry name" value="UVRD / RECB / PCRA DNA HELICASE FAMILY MEMBER"/>
    <property type="match status" value="1"/>
</dbReference>
<proteinExistence type="predicted"/>
<keyword evidence="2 9" id="KW-0378">Hydrolase</keyword>
<dbReference type="InterPro" id="IPR000212">
    <property type="entry name" value="DNA_helicase_UvrD/REP"/>
</dbReference>
<dbReference type="RefSeq" id="WP_119841123.1">
    <property type="nucleotide sequence ID" value="NZ_CP060436.1"/>
</dbReference>
<evidence type="ECO:0000256" key="1">
    <source>
        <dbReference type="ARBA" id="ARBA00022741"/>
    </source>
</evidence>
<evidence type="ECO:0000256" key="3">
    <source>
        <dbReference type="ARBA" id="ARBA00022806"/>
    </source>
</evidence>
<evidence type="ECO:0000313" key="10">
    <source>
        <dbReference type="EMBL" id="QPM91421.1"/>
    </source>
</evidence>
<evidence type="ECO:0000256" key="9">
    <source>
        <dbReference type="PROSITE-ProRule" id="PRU00560"/>
    </source>
</evidence>
<dbReference type="GO" id="GO:0016787">
    <property type="term" value="F:hydrolase activity"/>
    <property type="evidence" value="ECO:0007669"/>
    <property type="project" value="UniProtKB-UniRule"/>
</dbReference>
<keyword evidence="11" id="KW-1185">Reference proteome</keyword>
<organism evidence="10 11">
    <name type="scientific">Pseudooceanicola algae</name>
    <dbReference type="NCBI Taxonomy" id="1537215"/>
    <lineage>
        <taxon>Bacteria</taxon>
        <taxon>Pseudomonadati</taxon>
        <taxon>Pseudomonadota</taxon>
        <taxon>Alphaproteobacteria</taxon>
        <taxon>Rhodobacterales</taxon>
        <taxon>Paracoccaceae</taxon>
        <taxon>Pseudooceanicola</taxon>
    </lineage>
</organism>
<reference evidence="10 11" key="1">
    <citation type="submission" date="2020-08" db="EMBL/GenBank/DDBJ databases">
        <title>Genome sequence of Rhodobacteraceae bacterium Lw-13e.</title>
        <authorList>
            <person name="Poehlein A."/>
            <person name="Wolter L."/>
            <person name="Daniel R."/>
            <person name="Brinkhoff T."/>
        </authorList>
    </citation>
    <scope>NUCLEOTIDE SEQUENCE [LARGE SCALE GENOMIC DNA]</scope>
    <source>
        <strain evidence="10 11">Lw-13e</strain>
    </source>
</reference>
<dbReference type="GO" id="GO:0000725">
    <property type="term" value="P:recombinational repair"/>
    <property type="evidence" value="ECO:0007669"/>
    <property type="project" value="TreeGrafter"/>
</dbReference>
<dbReference type="Proteomes" id="UP000283786">
    <property type="component" value="Chromosome"/>
</dbReference>
<dbReference type="EC" id="5.6.2.4" evidence="7"/>
<dbReference type="Pfam" id="PF00580">
    <property type="entry name" value="UvrD-helicase"/>
    <property type="match status" value="1"/>
</dbReference>
<keyword evidence="3 9" id="KW-0347">Helicase</keyword>
<accession>A0A418SBC6</accession>
<dbReference type="GO" id="GO:0005524">
    <property type="term" value="F:ATP binding"/>
    <property type="evidence" value="ECO:0007669"/>
    <property type="project" value="UniProtKB-UniRule"/>
</dbReference>
<dbReference type="EMBL" id="CP060436">
    <property type="protein sequence ID" value="QPM91421.1"/>
    <property type="molecule type" value="Genomic_DNA"/>
</dbReference>
<dbReference type="GO" id="GO:0005829">
    <property type="term" value="C:cytosol"/>
    <property type="evidence" value="ECO:0007669"/>
    <property type="project" value="TreeGrafter"/>
</dbReference>
<dbReference type="GO" id="GO:0043138">
    <property type="term" value="F:3'-5' DNA helicase activity"/>
    <property type="evidence" value="ECO:0007669"/>
    <property type="project" value="UniProtKB-EC"/>
</dbReference>
<keyword evidence="5" id="KW-0413">Isomerase</keyword>
<evidence type="ECO:0000256" key="6">
    <source>
        <dbReference type="ARBA" id="ARBA00034617"/>
    </source>
</evidence>
<dbReference type="InterPro" id="IPR014016">
    <property type="entry name" value="UvrD-like_ATP-bd"/>
</dbReference>
<keyword evidence="1 9" id="KW-0547">Nucleotide-binding</keyword>
<evidence type="ECO:0000256" key="2">
    <source>
        <dbReference type="ARBA" id="ARBA00022801"/>
    </source>
</evidence>
<sequence>MTHRIADTFYDALAKLTPQEQKQVKTSAFDFQMDPSLPGLGMHRVDRARDPDFWTARVNRDIRMVIHKKAGQSLLAWVGHHDAAYRWAETRRIESHPRTGAIQIVEARETIEEVIVQRYVEKAVELPRPLSHLDDDTLLSWGIPTDWIDTVRDVTDETVLDIAGHLPTEAANAVLSAAVGETPIPATISENGADPWEHPDTKRRFRVLDNLEELQAALDAPWEKWAVFLHPAQQEYVDRNFNGPARVIGSAGTGKTVVALHRAARLAENTNGRVLLTTFNRKLADSLAQKLPQVASAGTLGRITVEALPVLISRLHQERFGDVEIVDETSLRHFLEEAASAQGIAVDPDFLFDEWTLVVDAWDVATKGAYRELPRLGRKVRMAASRRDALWEVFRAVSDRLNHAGLKTEAQLAHDLSKAGDFPFDNVLIDEAQDVSVAELKLLGASLGGRPNGLFFAGDIGQRIFRAPFPWSAAGIELRGRSRSLKVNYRTSHQIRSQSDRLLPETLIEADGNEESRTGITSIFDGPAPTFREFRTIQDEISGLRSWIQDRLAYDNVPATELAVLVRHASDVPGVESALDLPKVQVLPMHDAKGAEYRAVAIAMLNDGVLPDESRLLAAKDEAQLDEVMNTERHLLYVAATRARDHLWMSGVAPTSEYFADLLVR</sequence>
<evidence type="ECO:0000256" key="5">
    <source>
        <dbReference type="ARBA" id="ARBA00023235"/>
    </source>
</evidence>
<evidence type="ECO:0000256" key="7">
    <source>
        <dbReference type="ARBA" id="ARBA00034808"/>
    </source>
</evidence>
<gene>
    <name evidence="10" type="primary">rep_2</name>
    <name evidence="10" type="ORF">PSAL_026740</name>
</gene>
<dbReference type="InterPro" id="IPR014017">
    <property type="entry name" value="DNA_helicase_UvrD-like_C"/>
</dbReference>